<sequence length="246" mass="28471">MKKKRFFLLLFVILVTSAVIIIWFDRLESSAYQTEMREDSNSTGLHNNASSLPNTIKIINEEATLQLSLNDVPEYKRYLMNEQDFQTEIDRTQLEVLEVPSSETYLMLKYGCGTKACSTLLVKIDARGTHSLPMPEGILQDYKLSSDYQQVLIRYAYDEGGLVKRHILVSVDLKKLEIIPYASTDFEEAFMLKPIWPIISYDWIDNNHFTIETAALETSEYSVLKDWFDAKDRETRKVTIRLSSLD</sequence>
<evidence type="ECO:0000313" key="1">
    <source>
        <dbReference type="EMBL" id="MDN4604887.1"/>
    </source>
</evidence>
<keyword evidence="2" id="KW-1185">Reference proteome</keyword>
<name>A0ABT8JIK8_9BACL</name>
<reference evidence="1" key="1">
    <citation type="submission" date="2023-03" db="EMBL/GenBank/DDBJ databases">
        <title>MT1 and MT2 Draft Genomes of Novel Species.</title>
        <authorList>
            <person name="Venkateswaran K."/>
        </authorList>
    </citation>
    <scope>NUCLEOTIDE SEQUENCE</scope>
    <source>
        <strain evidence="1">F6_3S_P_1C</strain>
    </source>
</reference>
<accession>A0ABT8JIK8</accession>
<comment type="caution">
    <text evidence="1">The sequence shown here is derived from an EMBL/GenBank/DDBJ whole genome shotgun (WGS) entry which is preliminary data.</text>
</comment>
<organism evidence="1 2">
    <name type="scientific">Paenibacillus vandeheii</name>
    <dbReference type="NCBI Taxonomy" id="3035917"/>
    <lineage>
        <taxon>Bacteria</taxon>
        <taxon>Bacillati</taxon>
        <taxon>Bacillota</taxon>
        <taxon>Bacilli</taxon>
        <taxon>Bacillales</taxon>
        <taxon>Paenibacillaceae</taxon>
        <taxon>Paenibacillus</taxon>
    </lineage>
</organism>
<dbReference type="Proteomes" id="UP001174205">
    <property type="component" value="Unassembled WGS sequence"/>
</dbReference>
<gene>
    <name evidence="1" type="ORF">P5G61_26920</name>
</gene>
<dbReference type="EMBL" id="JAROCD010000016">
    <property type="protein sequence ID" value="MDN4604887.1"/>
    <property type="molecule type" value="Genomic_DNA"/>
</dbReference>
<proteinExistence type="predicted"/>
<dbReference type="RefSeq" id="WP_301249298.1">
    <property type="nucleotide sequence ID" value="NZ_JAROCD010000016.1"/>
</dbReference>
<evidence type="ECO:0000313" key="2">
    <source>
        <dbReference type="Proteomes" id="UP001174205"/>
    </source>
</evidence>
<protein>
    <submittedName>
        <fullName evidence="1">Uncharacterized protein</fullName>
    </submittedName>
</protein>